<dbReference type="EMBL" id="GL888147">
    <property type="protein sequence ID" value="EGI66574.1"/>
    <property type="molecule type" value="Genomic_DNA"/>
</dbReference>
<sequence>MALCPGSIMASGIINETSATNLGQGVVTRPVPFRMSEMSSCRSAVLLTDISMCDLCMVHQGEYRLKKFVLASIRVSQSVFINLGLWFPLFALIVQKRQAFAPRGGSVPDSSIDPSSIFQLKRRTPTDRTSTTLFKTCFAGGFHSTGRPFDAMSYTCLPVSG</sequence>
<keyword evidence="2" id="KW-1185">Reference proteome</keyword>
<evidence type="ECO:0000313" key="2">
    <source>
        <dbReference type="Proteomes" id="UP000007755"/>
    </source>
</evidence>
<evidence type="ECO:0000313" key="1">
    <source>
        <dbReference type="EMBL" id="EGI66574.1"/>
    </source>
</evidence>
<dbReference type="InParanoid" id="F4WGV5"/>
<dbReference type="Proteomes" id="UP000007755">
    <property type="component" value="Unassembled WGS sequence"/>
</dbReference>
<protein>
    <submittedName>
        <fullName evidence="1">Uncharacterized protein</fullName>
    </submittedName>
</protein>
<accession>F4WGV5</accession>
<proteinExistence type="predicted"/>
<gene>
    <name evidence="1" type="ORF">G5I_04906</name>
</gene>
<dbReference type="AlphaFoldDB" id="F4WGV5"/>
<name>F4WGV5_ACREC</name>
<reference evidence="1" key="1">
    <citation type="submission" date="2011-02" db="EMBL/GenBank/DDBJ databases">
        <title>The genome of the leaf-cutting ant Acromyrmex echinatior suggests key adaptations to social evolution and fungus farming.</title>
        <authorList>
            <person name="Nygaard S."/>
            <person name="Zhang G."/>
        </authorList>
    </citation>
    <scope>NUCLEOTIDE SEQUENCE</scope>
</reference>
<organism evidence="2">
    <name type="scientific">Acromyrmex echinatior</name>
    <name type="common">Panamanian leafcutter ant</name>
    <name type="synonym">Acromyrmex octospinosus echinatior</name>
    <dbReference type="NCBI Taxonomy" id="103372"/>
    <lineage>
        <taxon>Eukaryota</taxon>
        <taxon>Metazoa</taxon>
        <taxon>Ecdysozoa</taxon>
        <taxon>Arthropoda</taxon>
        <taxon>Hexapoda</taxon>
        <taxon>Insecta</taxon>
        <taxon>Pterygota</taxon>
        <taxon>Neoptera</taxon>
        <taxon>Endopterygota</taxon>
        <taxon>Hymenoptera</taxon>
        <taxon>Apocrita</taxon>
        <taxon>Aculeata</taxon>
        <taxon>Formicoidea</taxon>
        <taxon>Formicidae</taxon>
        <taxon>Myrmicinae</taxon>
        <taxon>Acromyrmex</taxon>
    </lineage>
</organism>